<reference evidence="4" key="1">
    <citation type="submission" date="2017-09" db="EMBL/GenBank/DDBJ databases">
        <authorList>
            <person name="Feng G."/>
            <person name="Zhu H."/>
        </authorList>
    </citation>
    <scope>NUCLEOTIDE SEQUENCE [LARGE SCALE GENOMIC DNA]</scope>
    <source>
        <strain evidence="4">1PNM-20</strain>
    </source>
</reference>
<comment type="caution">
    <text evidence="3">The sequence shown here is derived from an EMBL/GenBank/DDBJ whole genome shotgun (WGS) entry which is preliminary data.</text>
</comment>
<gene>
    <name evidence="3" type="ORF">CKY28_09845</name>
</gene>
<feature type="domain" description="Putative auto-transporter adhesin head GIN" evidence="2">
    <location>
        <begin position="42"/>
        <end position="224"/>
    </location>
</feature>
<dbReference type="PANTHER" id="PTHR39200:SF1">
    <property type="entry name" value="AUTO-TRANSPORTER ADHESIN HEAD GIN DOMAIN-CONTAINING PROTEIN-RELATED"/>
    <property type="match status" value="1"/>
</dbReference>
<dbReference type="Gene3D" id="2.160.20.120">
    <property type="match status" value="1"/>
</dbReference>
<dbReference type="Proteomes" id="UP000218151">
    <property type="component" value="Unassembled WGS sequence"/>
</dbReference>
<dbReference type="EMBL" id="NSLI01000003">
    <property type="protein sequence ID" value="PAX07903.1"/>
    <property type="molecule type" value="Genomic_DNA"/>
</dbReference>
<evidence type="ECO:0000256" key="1">
    <source>
        <dbReference type="SAM" id="SignalP"/>
    </source>
</evidence>
<organism evidence="3 4">
    <name type="scientific">Sphingomonas lenta</name>
    <dbReference type="NCBI Taxonomy" id="1141887"/>
    <lineage>
        <taxon>Bacteria</taxon>
        <taxon>Pseudomonadati</taxon>
        <taxon>Pseudomonadota</taxon>
        <taxon>Alphaproteobacteria</taxon>
        <taxon>Sphingomonadales</taxon>
        <taxon>Sphingomonadaceae</taxon>
        <taxon>Sphingomonas</taxon>
    </lineage>
</organism>
<feature type="signal peptide" evidence="1">
    <location>
        <begin position="1"/>
        <end position="19"/>
    </location>
</feature>
<keyword evidence="4" id="KW-1185">Reference proteome</keyword>
<proteinExistence type="predicted"/>
<dbReference type="RefSeq" id="WP_095998146.1">
    <property type="nucleotide sequence ID" value="NZ_NSLI01000003.1"/>
</dbReference>
<dbReference type="Pfam" id="PF10988">
    <property type="entry name" value="DUF2807"/>
    <property type="match status" value="1"/>
</dbReference>
<feature type="chain" id="PRO_5012562058" evidence="1">
    <location>
        <begin position="20"/>
        <end position="240"/>
    </location>
</feature>
<dbReference type="InterPro" id="IPR021255">
    <property type="entry name" value="DUF2807"/>
</dbReference>
<dbReference type="OrthoDB" id="7841570at2"/>
<accession>A0A2A2SFB8</accession>
<evidence type="ECO:0000313" key="3">
    <source>
        <dbReference type="EMBL" id="PAX07903.1"/>
    </source>
</evidence>
<dbReference type="AlphaFoldDB" id="A0A2A2SFB8"/>
<protein>
    <submittedName>
        <fullName evidence="3">DUF2807 domain-containing protein</fullName>
    </submittedName>
</protein>
<evidence type="ECO:0000313" key="4">
    <source>
        <dbReference type="Proteomes" id="UP000218151"/>
    </source>
</evidence>
<sequence length="240" mass="24462">MRILGLLVMLPLIACSAGKAESGEAAEARGRGPTRDYDVSGFTAVNLRGADDVEVRVGPGFSVRAQGPEEELDRLEIVRDGDTLQVGRKRGSGWNWGKSEGVTVFVTMPSIAAVGLAGSGDLAVDRVDGERFKASLAGSGNLSLGALRVEDAELSLAGSGDLTGAGVARRLAVKLAGSGDVDARQLTASEAVVSLAGSGDVRATVNGPVNVNLVGSGDVELGGDARCTISKRGSGEVRCR</sequence>
<evidence type="ECO:0000259" key="2">
    <source>
        <dbReference type="Pfam" id="PF10988"/>
    </source>
</evidence>
<keyword evidence="1" id="KW-0732">Signal</keyword>
<dbReference type="PANTHER" id="PTHR39200">
    <property type="entry name" value="HYPOTHETICAL EXPORTED PROTEIN"/>
    <property type="match status" value="1"/>
</dbReference>
<name>A0A2A2SFB8_9SPHN</name>